<comment type="caution">
    <text evidence="5">The sequence shown here is derived from an EMBL/GenBank/DDBJ whole genome shotgun (WGS) entry which is preliminary data.</text>
</comment>
<dbReference type="Pfam" id="PF05567">
    <property type="entry name" value="T4P_PilY1"/>
    <property type="match status" value="1"/>
</dbReference>
<evidence type="ECO:0000256" key="2">
    <source>
        <dbReference type="ARBA" id="ARBA00022837"/>
    </source>
</evidence>
<dbReference type="SUPFAM" id="SSF53300">
    <property type="entry name" value="vWA-like"/>
    <property type="match status" value="1"/>
</dbReference>
<dbReference type="InterPro" id="IPR036465">
    <property type="entry name" value="vWFA_dom_sf"/>
</dbReference>
<protein>
    <submittedName>
        <fullName evidence="5">Pilus assembly protein</fullName>
    </submittedName>
</protein>
<organism evidence="5 6">
    <name type="scientific">Shewanella submarina</name>
    <dbReference type="NCBI Taxonomy" id="2016376"/>
    <lineage>
        <taxon>Bacteria</taxon>
        <taxon>Pseudomonadati</taxon>
        <taxon>Pseudomonadota</taxon>
        <taxon>Gammaproteobacteria</taxon>
        <taxon>Alteromonadales</taxon>
        <taxon>Shewanellaceae</taxon>
        <taxon>Shewanella</taxon>
    </lineage>
</organism>
<keyword evidence="1" id="KW-0479">Metal-binding</keyword>
<evidence type="ECO:0000256" key="1">
    <source>
        <dbReference type="ARBA" id="ARBA00022723"/>
    </source>
</evidence>
<dbReference type="Proteomes" id="UP001595621">
    <property type="component" value="Unassembled WGS sequence"/>
</dbReference>
<name>A0ABV7G9E9_9GAMM</name>
<keyword evidence="6" id="KW-1185">Reference proteome</keyword>
<accession>A0ABV7G9E9</accession>
<evidence type="ECO:0000313" key="6">
    <source>
        <dbReference type="Proteomes" id="UP001595621"/>
    </source>
</evidence>
<dbReference type="EMBL" id="JBHRTD010000001">
    <property type="protein sequence ID" value="MFC3137003.1"/>
    <property type="molecule type" value="Genomic_DNA"/>
</dbReference>
<sequence length="1196" mass="129827">MFIKKITAAAIAALTLSAGSSFADDTELYVFESSSRTGNRPQVLIIFDNSGSMSTMDTTSEKGYCPEYAETQTCPEYPALGSDNSLQERMVYFTKGGIDNTGMPVPDSPSESRRFLEAINGCEASKAYLNEFGFYTDYFMEYRTNKKRWQEVRENNGADIQTIDCLQDIERALTANAEPNIPGLPKNGTGKDPAPYQAVDILDPEALKTAQGTAKGVGFGTGQPVTLYTANYLRWHHGDKETVPESRLDIAKDAIRNTVLTTPGVDFGLAIFNVNFPKENFADGGRVVAGIQQMTDANKNDLLATINNLDPNTNTPLCETLYEAKRYFAGESVWFGDDDARPDDYNYKPNRPPRDTSIEQNGNYITPFSECNNLAYIIYITDGVPTLDSAADGKVKRLPGISTKPFESEEQDFSSHLPNLAEWMFTKDVNPNLEGEQHVKTFAIGFGKGADAEAVGPLVKETGTRGGGGYFLAKNGLDLQNALMEVFADILEVNASFTSPSIASNNFDRTHTFDAVYYAMFLPQRGPRWMGNLKKLRVTSSGDIVDKKGNPAIDSKTGNIAASACTYWTDDAICSAQNEGGDGNDVKTGGAAEILRQASARNTRALYGNFGGSGSLTAFSLQQAEIAAGSPSRLATHMGVPEAELNRYFDWAKGIDVDDDDGDGSKTDIRKDILGDPLHSKPLAINFGTASTPDVRIMMGTNHGFMHMFRDTGNQLSESWAFMPYELLPNLQELVTDPQTGVHSVYGLDSPAISYVETGPSGVEKALVFFGMRRGGKSYYGMDITSPDNPRLLWQLTPESPGMSEMGQSWSEPVVTKIPGWPTGNTNADTAKPVLIFGAGYAPGTKDLTGVGLNDAEGRGVFIVDAESGELVHSFGPSKGSQMTQMPGITDSIPNAVAVLDSNSDGLADRIYATDTGGNVWRMDMPGPTPTDSKAPWSAFKFADLGGNTNLTDRRFFAEPIVAQTMFSNITETSVSDDVSGETSTRLSYQNIPYDAVVIGSGLRPSPTNTERQDMFFTLQDRNVVTKSFAVSENPAPAPLTIVDLYSVTDAPPTSEADHIKFGTKRGWYYSYSGIGEKSLSAASVVFGRVYFSTYVPGDTSAENVCLALGQGRFYGFDLHRGTRVYKQEYLDMGEQVPDTPQLVIPPGGDDNMYFIGIGNAGDHMDPIEPAKGCDPGDPRCIGGGMRANRIYYYTQ</sequence>
<dbReference type="Gene3D" id="3.40.50.410">
    <property type="entry name" value="von Willebrand factor, type A domain"/>
    <property type="match status" value="1"/>
</dbReference>
<reference evidence="6" key="1">
    <citation type="journal article" date="2019" name="Int. J. Syst. Evol. Microbiol.">
        <title>The Global Catalogue of Microorganisms (GCM) 10K type strain sequencing project: providing services to taxonomists for standard genome sequencing and annotation.</title>
        <authorList>
            <consortium name="The Broad Institute Genomics Platform"/>
            <consortium name="The Broad Institute Genome Sequencing Center for Infectious Disease"/>
            <person name="Wu L."/>
            <person name="Ma J."/>
        </authorList>
    </citation>
    <scope>NUCLEOTIDE SEQUENCE [LARGE SCALE GENOMIC DNA]</scope>
    <source>
        <strain evidence="6">KCTC 52277</strain>
    </source>
</reference>
<evidence type="ECO:0000313" key="5">
    <source>
        <dbReference type="EMBL" id="MFC3137003.1"/>
    </source>
</evidence>
<feature type="domain" description="PilY1 beta-propeller" evidence="4">
    <location>
        <begin position="692"/>
        <end position="926"/>
    </location>
</feature>
<dbReference type="InterPro" id="IPR008707">
    <property type="entry name" value="B-propeller_PilY1"/>
</dbReference>
<proteinExistence type="predicted"/>
<dbReference type="RefSeq" id="WP_248937318.1">
    <property type="nucleotide sequence ID" value="NZ_JAKILF010000008.1"/>
</dbReference>
<gene>
    <name evidence="5" type="ORF">ACFOE0_02200</name>
</gene>
<keyword evidence="3" id="KW-0732">Signal</keyword>
<evidence type="ECO:0000256" key="3">
    <source>
        <dbReference type="SAM" id="SignalP"/>
    </source>
</evidence>
<evidence type="ECO:0000259" key="4">
    <source>
        <dbReference type="Pfam" id="PF05567"/>
    </source>
</evidence>
<feature type="chain" id="PRO_5045101501" evidence="3">
    <location>
        <begin position="24"/>
        <end position="1196"/>
    </location>
</feature>
<keyword evidence="2" id="KW-0106">Calcium</keyword>
<feature type="signal peptide" evidence="3">
    <location>
        <begin position="1"/>
        <end position="23"/>
    </location>
</feature>